<name>A0A9W7ZR27_9FUNG</name>
<dbReference type="GO" id="GO:0044550">
    <property type="term" value="P:secondary metabolite biosynthetic process"/>
    <property type="evidence" value="ECO:0007669"/>
    <property type="project" value="TreeGrafter"/>
</dbReference>
<dbReference type="Gene3D" id="3.30.300.30">
    <property type="match status" value="1"/>
</dbReference>
<dbReference type="Pfam" id="PF00668">
    <property type="entry name" value="Condensation"/>
    <property type="match status" value="3"/>
</dbReference>
<proteinExistence type="predicted"/>
<comment type="caution">
    <text evidence="5">The sequence shown here is derived from an EMBL/GenBank/DDBJ whole genome shotgun (WGS) entry which is preliminary data.</text>
</comment>
<keyword evidence="6" id="KW-1185">Reference proteome</keyword>
<feature type="non-terminal residue" evidence="5">
    <location>
        <position position="1"/>
    </location>
</feature>
<dbReference type="GO" id="GO:0031177">
    <property type="term" value="F:phosphopantetheine binding"/>
    <property type="evidence" value="ECO:0007669"/>
    <property type="project" value="InterPro"/>
</dbReference>
<dbReference type="Gene3D" id="1.10.1200.10">
    <property type="entry name" value="ACP-like"/>
    <property type="match status" value="2"/>
</dbReference>
<evidence type="ECO:0000256" key="3">
    <source>
        <dbReference type="ARBA" id="ARBA00022598"/>
    </source>
</evidence>
<dbReference type="PANTHER" id="PTHR45527:SF1">
    <property type="entry name" value="FATTY ACID SYNTHASE"/>
    <property type="match status" value="1"/>
</dbReference>
<evidence type="ECO:0000256" key="2">
    <source>
        <dbReference type="ARBA" id="ARBA00022553"/>
    </source>
</evidence>
<dbReference type="GO" id="GO:0043041">
    <property type="term" value="P:amino acid activation for nonribosomal peptide biosynthetic process"/>
    <property type="evidence" value="ECO:0007669"/>
    <property type="project" value="TreeGrafter"/>
</dbReference>
<dbReference type="InterPro" id="IPR045851">
    <property type="entry name" value="AMP-bd_C_sf"/>
</dbReference>
<reference evidence="5" key="1">
    <citation type="submission" date="2022-07" db="EMBL/GenBank/DDBJ databases">
        <title>Phylogenomic reconstructions and comparative analyses of Kickxellomycotina fungi.</title>
        <authorList>
            <person name="Reynolds N.K."/>
            <person name="Stajich J.E."/>
            <person name="Barry K."/>
            <person name="Grigoriev I.V."/>
            <person name="Crous P."/>
            <person name="Smith M.E."/>
        </authorList>
    </citation>
    <scope>NUCLEOTIDE SEQUENCE</scope>
    <source>
        <strain evidence="5">RSA 861</strain>
    </source>
</reference>
<organism evidence="5 6">
    <name type="scientific">Tieghemiomyces parasiticus</name>
    <dbReference type="NCBI Taxonomy" id="78921"/>
    <lineage>
        <taxon>Eukaryota</taxon>
        <taxon>Fungi</taxon>
        <taxon>Fungi incertae sedis</taxon>
        <taxon>Zoopagomycota</taxon>
        <taxon>Kickxellomycotina</taxon>
        <taxon>Dimargaritomycetes</taxon>
        <taxon>Dimargaritales</taxon>
        <taxon>Dimargaritaceae</taxon>
        <taxon>Tieghemiomyces</taxon>
    </lineage>
</organism>
<evidence type="ECO:0000313" key="6">
    <source>
        <dbReference type="Proteomes" id="UP001150569"/>
    </source>
</evidence>
<dbReference type="InterPro" id="IPR020845">
    <property type="entry name" value="AMP-binding_CS"/>
</dbReference>
<dbReference type="Pfam" id="PF00501">
    <property type="entry name" value="AMP-binding"/>
    <property type="match status" value="1"/>
</dbReference>
<dbReference type="Pfam" id="PF00550">
    <property type="entry name" value="PP-binding"/>
    <property type="match status" value="2"/>
</dbReference>
<dbReference type="Gene3D" id="3.30.559.10">
    <property type="entry name" value="Chloramphenicol acetyltransferase-like domain"/>
    <property type="match status" value="3"/>
</dbReference>
<dbReference type="Gene3D" id="3.40.50.12780">
    <property type="entry name" value="N-terminal domain of ligase-like"/>
    <property type="match status" value="1"/>
</dbReference>
<dbReference type="SUPFAM" id="SSF56801">
    <property type="entry name" value="Acetyl-CoA synthetase-like"/>
    <property type="match status" value="2"/>
</dbReference>
<dbReference type="SMART" id="SM00823">
    <property type="entry name" value="PKS_PP"/>
    <property type="match status" value="2"/>
</dbReference>
<dbReference type="GO" id="GO:0016874">
    <property type="term" value="F:ligase activity"/>
    <property type="evidence" value="ECO:0007669"/>
    <property type="project" value="UniProtKB-KW"/>
</dbReference>
<dbReference type="PANTHER" id="PTHR45527">
    <property type="entry name" value="NONRIBOSOMAL PEPTIDE SYNTHETASE"/>
    <property type="match status" value="1"/>
</dbReference>
<keyword evidence="2" id="KW-0597">Phosphoprotein</keyword>
<evidence type="ECO:0000313" key="5">
    <source>
        <dbReference type="EMBL" id="KAJ1914849.1"/>
    </source>
</evidence>
<dbReference type="PROSITE" id="PS00455">
    <property type="entry name" value="AMP_BINDING"/>
    <property type="match status" value="1"/>
</dbReference>
<dbReference type="InterPro" id="IPR020806">
    <property type="entry name" value="PKS_PP-bd"/>
</dbReference>
<dbReference type="InterPro" id="IPR042099">
    <property type="entry name" value="ANL_N_sf"/>
</dbReference>
<dbReference type="EMBL" id="JANBPT010000662">
    <property type="protein sequence ID" value="KAJ1914849.1"/>
    <property type="molecule type" value="Genomic_DNA"/>
</dbReference>
<dbReference type="GO" id="GO:0005737">
    <property type="term" value="C:cytoplasm"/>
    <property type="evidence" value="ECO:0007669"/>
    <property type="project" value="TreeGrafter"/>
</dbReference>
<dbReference type="SUPFAM" id="SSF52777">
    <property type="entry name" value="CoA-dependent acyltransferases"/>
    <property type="match status" value="6"/>
</dbReference>
<feature type="domain" description="Carrier" evidence="4">
    <location>
        <begin position="1344"/>
        <end position="1420"/>
    </location>
</feature>
<dbReference type="Proteomes" id="UP001150569">
    <property type="component" value="Unassembled WGS sequence"/>
</dbReference>
<keyword evidence="3" id="KW-0436">Ligase</keyword>
<evidence type="ECO:0000259" key="4">
    <source>
        <dbReference type="PROSITE" id="PS50075"/>
    </source>
</evidence>
<protein>
    <recommendedName>
        <fullName evidence="4">Carrier domain-containing protein</fullName>
    </recommendedName>
</protein>
<dbReference type="PROSITE" id="PS50075">
    <property type="entry name" value="CARRIER"/>
    <property type="match status" value="2"/>
</dbReference>
<evidence type="ECO:0000256" key="1">
    <source>
        <dbReference type="ARBA" id="ARBA00022450"/>
    </source>
</evidence>
<gene>
    <name evidence="5" type="ORF">IWQ60_008652</name>
</gene>
<keyword evidence="1" id="KW-0596">Phosphopantetheine</keyword>
<dbReference type="InterPro" id="IPR000873">
    <property type="entry name" value="AMP-dep_synth/lig_dom"/>
</dbReference>
<sequence>RHVASKLPRYMVPDLFLALEAMPLTSAGKTDRRTLQGMSLPENDNVDLSDNQPISETFAALRRALAETLDVDPARVVPSASFLRLGGDSISAIQFSSRCKRYGLKLTVADILKHPVLANLERCAEPMLDPVSPKYLMRPVGIVPHTAVVRQVIPDLRRVNHFNQSFLLKCRVPLSLLMLKQAVRALVAHHDILRIRLSTRNNEWEQEILELPDGIRDDFHLSRFALVTEANITLADYDDWVLRAQQAINIERGPVLVGSLLTVDAQPYVYFSVHHLCIDFVSWRILLEDLETLLQGQSLPTKTLSFREWATLVNGYAQTLPNDLWPNHGPVAELPIDSNPIPTEPITYHSVQSVSRSLGCEVSHALYGEAAPRVDTSPQEFMVASLVMALTTTFQLDSLEIQMEGHGRQPWSSDIDISRTLGWFTSIYPVAFHVKQAEHYSSLPQALRLLAHIKQRLRSVPDSGLPYGLLNDLKGRDPTLPTTPNPSVRPGGIIFNYTGRFEQLDALNAFWSPASLGDGWSHDLSLDELVRHALSVSCSYGAETGLSLHIQYSRLMYRERNVELLADRWLMQLQYLIRTALDCPVPCRTASDFGLASLSEPAFSRLVQVTLPTLRLTLEDVDDLYPCLPMQEGLLLATLKDPAAYMVQSTYDLLGPLDTKRLQVAWATTTQQHPILRTRFLLGLVDTQHANMQLVTKLAETHWSVSNWSGRDLEQAEAEYMRKEREEGFDLSQVPVRVGLFYVAPNRHRLITSIHHAVLDGWSSGMFMHALLRNYAGRVLPPAGQLKDLVAHVQGCDTHEAERFWAAQLEGVEAPSLLIDPYCVPDPTVRPSDVAYHETLMRTVDIGNAIVDFAQAHGVTVSTFLRAAVSLLLHRYTGSANPVFGTVVSGRNVPVPLAESIIGPCINTLPCRARIDRASTVDGLLQALHRDSTAAYDFEHCRLTDIHRWSGVSQEQPLFNVLFVYQNYPEEQTDSELPIQLEPRDGRDPTDVPLTLISTHSDGQLLIKASAKSHSFSPGFVGRLLDHLVAVIRALVTMPPSDPISAVDMLSSDDKRQLTRTWAQNPVDLPVCSYAHEGFLSIVQSDPSRVALRDAHRLQQSGRCGADQIVGIMAGNSVELIVGQLAIWMTGSAFVVISPDYPAERQRFILEDAACAAIIGTSATLGDIPDTVPIPQVVINLESLRSSDPTADTQEVTVTPTSLAYIIYTSGTTGTPKGVMHEHRAVAQYIQGFLGAIRITADDVTPTLLTPTFDIATSEIWLTLSVGGCLLITQDDHKVALQQATRAAITPSLLSVFEPRDFPHLLSVILGGEPCSQALADRWSSAALPRYDFAVPSHFITDLATLSPAESRLVQAVADCLHLSPSTVNLDTTFFQIGGNSLTGIQLASHCQHQGLQLTVSDFDRQSTLRQLAQRAAQVTESPAQTMLFPERSDATMYLTPAQKQFFKHDLANPQVSAIPAMFEVRRPSSEDTWQEAVAQVVLRHPMLRARFSRDPQTKQVSYTIGGTPTEHYRFQYHLAAKTEAMVAILVEAFQRLDFWTGHLSEFHVFDLVGTQYFFHCTHHLVNDYLTSALISEEVEALLLGRPLVPATVPFRVWAAHLHELAQQIDPHTLQLPPNIPSLSTSPPPDAASAGGLDHASILQSEFTAQETRSLLFDACEHHQVSQLELILAGLLLAYSEIFELEVLGLDFITHGRQPLGSEPLDVTRTVGYFAHNIPLAIIASTGLDQAASLQEVQRQLPGLLRDGPQLALVNSLHEFQDPVLREKFNVQPQISFSYLAQLTASSATQESGLFTKRPDLHQALRRVQSVNRSPYAMDITVQHKEGGLQLMIHYRADILPRSKVERFLAKWKKDLLDFRTPRA</sequence>
<accession>A0A9W7ZR27</accession>
<dbReference type="InterPro" id="IPR001242">
    <property type="entry name" value="Condensation_dom"/>
</dbReference>
<dbReference type="Gene3D" id="3.30.559.30">
    <property type="entry name" value="Nonribosomal peptide synthetase, condensation domain"/>
    <property type="match status" value="3"/>
</dbReference>
<dbReference type="InterPro" id="IPR023213">
    <property type="entry name" value="CAT-like_dom_sf"/>
</dbReference>
<dbReference type="InterPro" id="IPR009081">
    <property type="entry name" value="PP-bd_ACP"/>
</dbReference>
<dbReference type="OrthoDB" id="416786at2759"/>
<dbReference type="InterPro" id="IPR036736">
    <property type="entry name" value="ACP-like_sf"/>
</dbReference>
<dbReference type="SUPFAM" id="SSF47336">
    <property type="entry name" value="ACP-like"/>
    <property type="match status" value="2"/>
</dbReference>
<dbReference type="SMART" id="SM01294">
    <property type="entry name" value="PKS_PP_betabranch"/>
    <property type="match status" value="1"/>
</dbReference>
<feature type="domain" description="Carrier" evidence="4">
    <location>
        <begin position="52"/>
        <end position="128"/>
    </location>
</feature>